<dbReference type="GO" id="GO:0160147">
    <property type="term" value="F:tRNA pseudouridine(38-40) synthase activity"/>
    <property type="evidence" value="ECO:0007669"/>
    <property type="project" value="UniProtKB-EC"/>
</dbReference>
<reference evidence="9" key="1">
    <citation type="submission" date="2022-07" db="EMBL/GenBank/DDBJ databases">
        <title>Enhanced cultured diversity of the mouse gut microbiota enables custom-made synthetic communities.</title>
        <authorList>
            <person name="Afrizal A."/>
        </authorList>
    </citation>
    <scope>NUCLEOTIDE SEQUENCE</scope>
    <source>
        <strain evidence="9">DSM 29482</strain>
    </source>
</reference>
<comment type="similarity">
    <text evidence="1 4 7">Belongs to the tRNA pseudouridine synthase TruA family.</text>
</comment>
<comment type="function">
    <text evidence="4">Formation of pseudouridine at positions 38, 39 and 40 in the anticodon stem and loop of transfer RNAs.</text>
</comment>
<comment type="caution">
    <text evidence="4">Lacks conserved residue(s) required for the propagation of feature annotation.</text>
</comment>
<evidence type="ECO:0000313" key="10">
    <source>
        <dbReference type="Proteomes" id="UP001142078"/>
    </source>
</evidence>
<dbReference type="Gene3D" id="3.30.70.580">
    <property type="entry name" value="Pseudouridine synthase I, catalytic domain, N-terminal subdomain"/>
    <property type="match status" value="1"/>
</dbReference>
<feature type="binding site" evidence="4 6">
    <location>
        <position position="111"/>
    </location>
    <ligand>
        <name>substrate</name>
    </ligand>
</feature>
<evidence type="ECO:0000259" key="8">
    <source>
        <dbReference type="Pfam" id="PF01416"/>
    </source>
</evidence>
<dbReference type="InterPro" id="IPR001406">
    <property type="entry name" value="PsdUridine_synth_TruA"/>
</dbReference>
<keyword evidence="10" id="KW-1185">Reference proteome</keyword>
<dbReference type="GO" id="GO:0003723">
    <property type="term" value="F:RNA binding"/>
    <property type="evidence" value="ECO:0007669"/>
    <property type="project" value="InterPro"/>
</dbReference>
<dbReference type="FunFam" id="3.30.70.580:FF:000001">
    <property type="entry name" value="tRNA pseudouridine synthase A"/>
    <property type="match status" value="1"/>
</dbReference>
<dbReference type="Pfam" id="PF01416">
    <property type="entry name" value="PseudoU_synth_1"/>
    <property type="match status" value="2"/>
</dbReference>
<dbReference type="EC" id="5.4.99.12" evidence="4"/>
<dbReference type="InterPro" id="IPR020103">
    <property type="entry name" value="PsdUridine_synth_cat_dom_sf"/>
</dbReference>
<dbReference type="InterPro" id="IPR020095">
    <property type="entry name" value="PsdUridine_synth_TruA_C"/>
</dbReference>
<dbReference type="GO" id="GO:0031119">
    <property type="term" value="P:tRNA pseudouridine synthesis"/>
    <property type="evidence" value="ECO:0007669"/>
    <property type="project" value="UniProtKB-UniRule"/>
</dbReference>
<keyword evidence="2 4" id="KW-0819">tRNA processing</keyword>
<evidence type="ECO:0000256" key="7">
    <source>
        <dbReference type="RuleBase" id="RU003792"/>
    </source>
</evidence>
<dbReference type="HAMAP" id="MF_00171">
    <property type="entry name" value="TruA"/>
    <property type="match status" value="1"/>
</dbReference>
<dbReference type="InterPro" id="IPR020097">
    <property type="entry name" value="PsdUridine_synth_TruA_a/b_dom"/>
</dbReference>
<comment type="caution">
    <text evidence="9">The sequence shown here is derived from an EMBL/GenBank/DDBJ whole genome shotgun (WGS) entry which is preliminary data.</text>
</comment>
<dbReference type="InterPro" id="IPR020094">
    <property type="entry name" value="TruA/RsuA/RluB/E/F_N"/>
</dbReference>
<protein>
    <recommendedName>
        <fullName evidence="4">tRNA pseudouridine synthase A</fullName>
        <ecNumber evidence="4">5.4.99.12</ecNumber>
    </recommendedName>
    <alternativeName>
        <fullName evidence="4">tRNA pseudouridine(38-40) synthase</fullName>
    </alternativeName>
    <alternativeName>
        <fullName evidence="4">tRNA pseudouridylate synthase I</fullName>
    </alternativeName>
    <alternativeName>
        <fullName evidence="4">tRNA-uridine isomerase I</fullName>
    </alternativeName>
</protein>
<evidence type="ECO:0000313" key="9">
    <source>
        <dbReference type="EMBL" id="MCR2043498.1"/>
    </source>
</evidence>
<dbReference type="PANTHER" id="PTHR11142:SF0">
    <property type="entry name" value="TRNA PSEUDOURIDINE SYNTHASE-LIKE 1"/>
    <property type="match status" value="1"/>
</dbReference>
<evidence type="ECO:0000256" key="4">
    <source>
        <dbReference type="HAMAP-Rule" id="MF_00171"/>
    </source>
</evidence>
<feature type="active site" description="Nucleophile" evidence="4 5">
    <location>
        <position position="53"/>
    </location>
</feature>
<comment type="subunit">
    <text evidence="4">Homodimer.</text>
</comment>
<evidence type="ECO:0000256" key="3">
    <source>
        <dbReference type="ARBA" id="ARBA00023235"/>
    </source>
</evidence>
<dbReference type="AlphaFoldDB" id="A0A9X2S4H7"/>
<dbReference type="RefSeq" id="WP_042679503.1">
    <property type="nucleotide sequence ID" value="NZ_CABKTM010000013.1"/>
</dbReference>
<sequence length="245" mass="28073">MRNIKLTIEYDGTNYSGWQKQANTNNTIQEEIENAIEKVVDEKVTIIGAGRTDKGVHGRGQVANFNTNSRIPEEKFKYAINRYLPEDIAIVESIEVEEFFHSRYDALGKKYKYLIYNAPVKSPIFRNYSYYIPYKLNIQSMDKAKDYFIGKHDFAAFMASGSSIKDTIRNIYYISLTNCNNIIEFEIYGDGFLYNMVRIIVGTLIDIGRGKIESDSIPNILKSKDRKNAGHTAAAEGLYLEKVCY</sequence>
<evidence type="ECO:0000256" key="1">
    <source>
        <dbReference type="ARBA" id="ARBA00009375"/>
    </source>
</evidence>
<dbReference type="EMBL" id="JANJZL010000002">
    <property type="protein sequence ID" value="MCR2043498.1"/>
    <property type="molecule type" value="Genomic_DNA"/>
</dbReference>
<feature type="domain" description="Pseudouridine synthase I TruA alpha/beta" evidence="8">
    <location>
        <begin position="8"/>
        <end position="105"/>
    </location>
</feature>
<dbReference type="PANTHER" id="PTHR11142">
    <property type="entry name" value="PSEUDOURIDYLATE SYNTHASE"/>
    <property type="match status" value="1"/>
</dbReference>
<dbReference type="CDD" id="cd02570">
    <property type="entry name" value="PseudoU_synth_EcTruA"/>
    <property type="match status" value="1"/>
</dbReference>
<name>A0A9X2S4H7_9FIRM</name>
<dbReference type="Proteomes" id="UP001142078">
    <property type="component" value="Unassembled WGS sequence"/>
</dbReference>
<proteinExistence type="inferred from homology"/>
<dbReference type="NCBIfam" id="TIGR00071">
    <property type="entry name" value="hisT_truA"/>
    <property type="match status" value="1"/>
</dbReference>
<dbReference type="OrthoDB" id="9811823at2"/>
<keyword evidence="3 4" id="KW-0413">Isomerase</keyword>
<dbReference type="PIRSF" id="PIRSF001430">
    <property type="entry name" value="tRNA_psdUrid_synth"/>
    <property type="match status" value="1"/>
</dbReference>
<gene>
    <name evidence="4 9" type="primary">truA</name>
    <name evidence="9" type="ORF">NSA23_05130</name>
</gene>
<evidence type="ECO:0000256" key="6">
    <source>
        <dbReference type="PIRSR" id="PIRSR001430-2"/>
    </source>
</evidence>
<dbReference type="Gene3D" id="3.30.70.660">
    <property type="entry name" value="Pseudouridine synthase I, catalytic domain, C-terminal subdomain"/>
    <property type="match status" value="1"/>
</dbReference>
<dbReference type="SUPFAM" id="SSF55120">
    <property type="entry name" value="Pseudouridine synthase"/>
    <property type="match status" value="1"/>
</dbReference>
<feature type="domain" description="Pseudouridine synthase I TruA alpha/beta" evidence="8">
    <location>
        <begin position="147"/>
        <end position="245"/>
    </location>
</feature>
<evidence type="ECO:0000256" key="2">
    <source>
        <dbReference type="ARBA" id="ARBA00022694"/>
    </source>
</evidence>
<organism evidence="9 10">
    <name type="scientific">Anaerosalibacter massiliensis</name>
    <dbReference type="NCBI Taxonomy" id="1347392"/>
    <lineage>
        <taxon>Bacteria</taxon>
        <taxon>Bacillati</taxon>
        <taxon>Bacillota</taxon>
        <taxon>Tissierellia</taxon>
        <taxon>Tissierellales</taxon>
        <taxon>Sporanaerobacteraceae</taxon>
        <taxon>Anaerosalibacter</taxon>
    </lineage>
</organism>
<evidence type="ECO:0000256" key="5">
    <source>
        <dbReference type="PIRSR" id="PIRSR001430-1"/>
    </source>
</evidence>
<comment type="catalytic activity">
    <reaction evidence="4 7">
        <text>uridine(38/39/40) in tRNA = pseudouridine(38/39/40) in tRNA</text>
        <dbReference type="Rhea" id="RHEA:22376"/>
        <dbReference type="Rhea" id="RHEA-COMP:10085"/>
        <dbReference type="Rhea" id="RHEA-COMP:10087"/>
        <dbReference type="ChEBI" id="CHEBI:65314"/>
        <dbReference type="ChEBI" id="CHEBI:65315"/>
        <dbReference type="EC" id="5.4.99.12"/>
    </reaction>
</comment>
<accession>A0A9X2S4H7</accession>